<proteinExistence type="predicted"/>
<organism evidence="1 2">
    <name type="scientific">Conchiformibius steedae</name>
    <dbReference type="NCBI Taxonomy" id="153493"/>
    <lineage>
        <taxon>Bacteria</taxon>
        <taxon>Pseudomonadati</taxon>
        <taxon>Pseudomonadota</taxon>
        <taxon>Betaproteobacteria</taxon>
        <taxon>Neisseriales</taxon>
        <taxon>Neisseriaceae</taxon>
        <taxon>Conchiformibius</taxon>
    </lineage>
</organism>
<reference evidence="1 2" key="1">
    <citation type="submission" date="2018-11" db="EMBL/GenBank/DDBJ databases">
        <title>Genomes From Bacteria Associated with the Canine Oral Cavity: a Test Case for Automated Genome-Based Taxonomic Assignment.</title>
        <authorList>
            <person name="Coil D.A."/>
            <person name="Jospin G."/>
            <person name="Darling A.E."/>
            <person name="Wallis C."/>
            <person name="Davis I.J."/>
            <person name="Harris S."/>
            <person name="Eisen J.A."/>
            <person name="Holcombe L.J."/>
            <person name="O'Flynn C."/>
        </authorList>
    </citation>
    <scope>NUCLEOTIDE SEQUENCE [LARGE SCALE GENOMIC DNA]</scope>
    <source>
        <strain evidence="1 2">COT-280</strain>
    </source>
</reference>
<name>A0A3P2A229_9NEIS</name>
<sequence length="219" mass="25732">MKTVKLLYLATLSLYLLACTEKQENQAQYPAPVVYDYRDEKNQDAYSRYRRANKVDWGYLNSDEIRKTLGKQTIPDGIHGKFYIHKIEARHQRILDTFTSKEEVINYYTSKFSDKPCKENNVQGLVCLESKTVYNYFYLPNINTNLSKRTNFPSFLFACDRGGDFNCSTTKIASPLPYNISVRIHFNHPSYIFPILDYIDQHFYNTLGVYLWQPLPNKQ</sequence>
<dbReference type="Proteomes" id="UP000269923">
    <property type="component" value="Unassembled WGS sequence"/>
</dbReference>
<dbReference type="RefSeq" id="WP_124795757.1">
    <property type="nucleotide sequence ID" value="NZ_CP059563.1"/>
</dbReference>
<evidence type="ECO:0000313" key="1">
    <source>
        <dbReference type="EMBL" id="RRD89379.1"/>
    </source>
</evidence>
<evidence type="ECO:0000313" key="2">
    <source>
        <dbReference type="Proteomes" id="UP000269923"/>
    </source>
</evidence>
<dbReference type="OrthoDB" id="10007360at2"/>
<gene>
    <name evidence="1" type="ORF">EII21_08965</name>
</gene>
<comment type="caution">
    <text evidence="1">The sequence shown here is derived from an EMBL/GenBank/DDBJ whole genome shotgun (WGS) entry which is preliminary data.</text>
</comment>
<protein>
    <submittedName>
        <fullName evidence="1">Uncharacterized protein</fullName>
    </submittedName>
</protein>
<accession>A0A3P2A229</accession>
<dbReference type="AlphaFoldDB" id="A0A3P2A229"/>
<dbReference type="EMBL" id="RQYC01000017">
    <property type="protein sequence ID" value="RRD89379.1"/>
    <property type="molecule type" value="Genomic_DNA"/>
</dbReference>
<keyword evidence="2" id="KW-1185">Reference proteome</keyword>